<evidence type="ECO:0000256" key="4">
    <source>
        <dbReference type="ARBA" id="ARBA00023163"/>
    </source>
</evidence>
<dbReference type="CDD" id="cd06170">
    <property type="entry name" value="LuxR_C_like"/>
    <property type="match status" value="1"/>
</dbReference>
<dbReference type="PRINTS" id="PR00038">
    <property type="entry name" value="HTHLUXR"/>
</dbReference>
<feature type="compositionally biased region" description="Basic and acidic residues" evidence="6">
    <location>
        <begin position="19"/>
        <end position="35"/>
    </location>
</feature>
<dbReference type="EMBL" id="CP011801">
    <property type="protein sequence ID" value="ALA59031.1"/>
    <property type="molecule type" value="Genomic_DNA"/>
</dbReference>
<organism evidence="9 10">
    <name type="scientific">Nitrospira moscoviensis</name>
    <dbReference type="NCBI Taxonomy" id="42253"/>
    <lineage>
        <taxon>Bacteria</taxon>
        <taxon>Pseudomonadati</taxon>
        <taxon>Nitrospirota</taxon>
        <taxon>Nitrospiria</taxon>
        <taxon>Nitrospirales</taxon>
        <taxon>Nitrospiraceae</taxon>
        <taxon>Nitrospira</taxon>
    </lineage>
</organism>
<dbReference type="InterPro" id="IPR039420">
    <property type="entry name" value="WalR-like"/>
</dbReference>
<dbReference type="Pfam" id="PF00072">
    <property type="entry name" value="Response_reg"/>
    <property type="match status" value="1"/>
</dbReference>
<dbReference type="CDD" id="cd17535">
    <property type="entry name" value="REC_NarL-like"/>
    <property type="match status" value="1"/>
</dbReference>
<dbReference type="PROSITE" id="PS50110">
    <property type="entry name" value="RESPONSE_REGULATORY"/>
    <property type="match status" value="1"/>
</dbReference>
<dbReference type="InterPro" id="IPR001789">
    <property type="entry name" value="Sig_transdc_resp-reg_receiver"/>
</dbReference>
<dbReference type="SMART" id="SM00421">
    <property type="entry name" value="HTH_LUXR"/>
    <property type="match status" value="1"/>
</dbReference>
<feature type="region of interest" description="Disordered" evidence="6">
    <location>
        <begin position="1"/>
        <end position="35"/>
    </location>
</feature>
<dbReference type="STRING" id="42253.NITMOv2_2618"/>
<dbReference type="Gene3D" id="3.40.50.2300">
    <property type="match status" value="1"/>
</dbReference>
<dbReference type="PATRIC" id="fig|42253.5.peg.2589"/>
<dbReference type="InterPro" id="IPR016032">
    <property type="entry name" value="Sig_transdc_resp-reg_C-effctor"/>
</dbReference>
<dbReference type="InterPro" id="IPR058245">
    <property type="entry name" value="NreC/VraR/RcsB-like_REC"/>
</dbReference>
<keyword evidence="10" id="KW-1185">Reference proteome</keyword>
<dbReference type="GO" id="GO:0003677">
    <property type="term" value="F:DNA binding"/>
    <property type="evidence" value="ECO:0007669"/>
    <property type="project" value="UniProtKB-KW"/>
</dbReference>
<evidence type="ECO:0000259" key="7">
    <source>
        <dbReference type="PROSITE" id="PS50043"/>
    </source>
</evidence>
<evidence type="ECO:0000259" key="8">
    <source>
        <dbReference type="PROSITE" id="PS50110"/>
    </source>
</evidence>
<keyword evidence="2" id="KW-0805">Transcription regulation</keyword>
<gene>
    <name evidence="9" type="ORF">NITMOv2_2618</name>
</gene>
<dbReference type="Pfam" id="PF00196">
    <property type="entry name" value="GerE"/>
    <property type="match status" value="1"/>
</dbReference>
<feature type="compositionally biased region" description="Low complexity" evidence="6">
    <location>
        <begin position="7"/>
        <end position="18"/>
    </location>
</feature>
<evidence type="ECO:0000256" key="1">
    <source>
        <dbReference type="ARBA" id="ARBA00022553"/>
    </source>
</evidence>
<evidence type="ECO:0000256" key="3">
    <source>
        <dbReference type="ARBA" id="ARBA00023125"/>
    </source>
</evidence>
<dbReference type="PANTHER" id="PTHR43214:SF41">
    <property type="entry name" value="NITRATE_NITRITE RESPONSE REGULATOR PROTEIN NARP"/>
    <property type="match status" value="1"/>
</dbReference>
<proteinExistence type="predicted"/>
<dbReference type="InterPro" id="IPR011006">
    <property type="entry name" value="CheY-like_superfamily"/>
</dbReference>
<evidence type="ECO:0000256" key="2">
    <source>
        <dbReference type="ARBA" id="ARBA00023015"/>
    </source>
</evidence>
<dbReference type="GO" id="GO:0000160">
    <property type="term" value="P:phosphorelay signal transduction system"/>
    <property type="evidence" value="ECO:0007669"/>
    <property type="project" value="InterPro"/>
</dbReference>
<evidence type="ECO:0000256" key="6">
    <source>
        <dbReference type="SAM" id="MobiDB-lite"/>
    </source>
</evidence>
<dbReference type="RefSeq" id="WP_053380115.1">
    <property type="nucleotide sequence ID" value="NZ_CP011801.1"/>
</dbReference>
<dbReference type="Proteomes" id="UP000069205">
    <property type="component" value="Chromosome"/>
</dbReference>
<evidence type="ECO:0000313" key="9">
    <source>
        <dbReference type="EMBL" id="ALA59031.1"/>
    </source>
</evidence>
<dbReference type="SUPFAM" id="SSF46894">
    <property type="entry name" value="C-terminal effector domain of the bipartite response regulators"/>
    <property type="match status" value="1"/>
</dbReference>
<dbReference type="AlphaFoldDB" id="A0A0K2GDJ9"/>
<dbReference type="SUPFAM" id="SSF52172">
    <property type="entry name" value="CheY-like"/>
    <property type="match status" value="1"/>
</dbReference>
<evidence type="ECO:0000313" key="10">
    <source>
        <dbReference type="Proteomes" id="UP000069205"/>
    </source>
</evidence>
<keyword evidence="3 9" id="KW-0238">DNA-binding</keyword>
<name>A0A0K2GDJ9_NITMO</name>
<feature type="domain" description="Response regulatory" evidence="8">
    <location>
        <begin position="43"/>
        <end position="158"/>
    </location>
</feature>
<keyword evidence="1 5" id="KW-0597">Phosphoprotein</keyword>
<keyword evidence="4" id="KW-0804">Transcription</keyword>
<sequence length="249" mass="27431">MTHDTLTRAATGVGAAVARRPERPARPDITSDLKNDPPPLSYRILLADDHNLLRQGVKALLEASGLTIAGEAADGREAIRLAQQTQPDFALLDVMMPLLNGLDVVREIRRVSPQTKSLLLTMHTDDAFVMESLRAGVKGYLLKTQLVEDVIRAIREVAKGSFYLSPGISQTVIQAYLAKTDLPPDPLTTREREVLQLVAEGMTTKKVAGLLGVSVKTAESHRNRIMDKLNLHDTASLVRYSIRRRLIEP</sequence>
<dbReference type="PROSITE" id="PS50043">
    <property type="entry name" value="HTH_LUXR_2"/>
    <property type="match status" value="1"/>
</dbReference>
<reference evidence="9 10" key="1">
    <citation type="journal article" date="2015" name="Proc. Natl. Acad. Sci. U.S.A.">
        <title>Expanded metabolic versatility of ubiquitous nitrite-oxidizing bacteria from the genus Nitrospira.</title>
        <authorList>
            <person name="Koch H."/>
            <person name="Lucker S."/>
            <person name="Albertsen M."/>
            <person name="Kitzinger K."/>
            <person name="Herbold C."/>
            <person name="Spieck E."/>
            <person name="Nielsen P.H."/>
            <person name="Wagner M."/>
            <person name="Daims H."/>
        </authorList>
    </citation>
    <scope>NUCLEOTIDE SEQUENCE [LARGE SCALE GENOMIC DNA]</scope>
    <source>
        <strain evidence="9 10">NSP M-1</strain>
    </source>
</reference>
<protein>
    <submittedName>
        <fullName evidence="9">Response regulator containing a CheY-like receiver domain and an HTH DNA-binding domain</fullName>
    </submittedName>
</protein>
<accession>A0A0K2GDJ9</accession>
<dbReference type="GO" id="GO:0006355">
    <property type="term" value="P:regulation of DNA-templated transcription"/>
    <property type="evidence" value="ECO:0007669"/>
    <property type="project" value="InterPro"/>
</dbReference>
<evidence type="ECO:0000256" key="5">
    <source>
        <dbReference type="PROSITE-ProRule" id="PRU00169"/>
    </source>
</evidence>
<dbReference type="KEGG" id="nmv:NITMOv2_2618"/>
<dbReference type="InterPro" id="IPR000792">
    <property type="entry name" value="Tscrpt_reg_LuxR_C"/>
</dbReference>
<feature type="modified residue" description="4-aspartylphosphate" evidence="5">
    <location>
        <position position="93"/>
    </location>
</feature>
<dbReference type="PANTHER" id="PTHR43214">
    <property type="entry name" value="TWO-COMPONENT RESPONSE REGULATOR"/>
    <property type="match status" value="1"/>
</dbReference>
<feature type="domain" description="HTH luxR-type" evidence="7">
    <location>
        <begin position="180"/>
        <end position="245"/>
    </location>
</feature>
<dbReference type="SMART" id="SM00448">
    <property type="entry name" value="REC"/>
    <property type="match status" value="1"/>
</dbReference>
<dbReference type="OrthoDB" id="3190595at2"/>